<dbReference type="EMBL" id="ML121530">
    <property type="protein sequence ID" value="RPB27776.1"/>
    <property type="molecule type" value="Genomic_DNA"/>
</dbReference>
<feature type="non-terminal residue" evidence="2">
    <location>
        <position position="106"/>
    </location>
</feature>
<sequence length="106" mass="11948">CPLHLHHRQCFLSLLPSCALHPQIPLNHTPRIPHPLIPLLPQCPLHLHHRQCFLSLLPSCALHPQIPLNHTPRIPHPLFSQPPLYISPSTMPASSSPPPMFPEKKP</sequence>
<name>A0A3N4LXZ7_9PEZI</name>
<evidence type="ECO:0000313" key="2">
    <source>
        <dbReference type="EMBL" id="RPB27776.1"/>
    </source>
</evidence>
<evidence type="ECO:0000256" key="1">
    <source>
        <dbReference type="SAM" id="MobiDB-lite"/>
    </source>
</evidence>
<reference evidence="2 3" key="1">
    <citation type="journal article" date="2018" name="Nat. Ecol. Evol.">
        <title>Pezizomycetes genomes reveal the molecular basis of ectomycorrhizal truffle lifestyle.</title>
        <authorList>
            <person name="Murat C."/>
            <person name="Payen T."/>
            <person name="Noel B."/>
            <person name="Kuo A."/>
            <person name="Morin E."/>
            <person name="Chen J."/>
            <person name="Kohler A."/>
            <person name="Krizsan K."/>
            <person name="Balestrini R."/>
            <person name="Da Silva C."/>
            <person name="Montanini B."/>
            <person name="Hainaut M."/>
            <person name="Levati E."/>
            <person name="Barry K.W."/>
            <person name="Belfiori B."/>
            <person name="Cichocki N."/>
            <person name="Clum A."/>
            <person name="Dockter R.B."/>
            <person name="Fauchery L."/>
            <person name="Guy J."/>
            <person name="Iotti M."/>
            <person name="Le Tacon F."/>
            <person name="Lindquist E.A."/>
            <person name="Lipzen A."/>
            <person name="Malagnac F."/>
            <person name="Mello A."/>
            <person name="Molinier V."/>
            <person name="Miyauchi S."/>
            <person name="Poulain J."/>
            <person name="Riccioni C."/>
            <person name="Rubini A."/>
            <person name="Sitrit Y."/>
            <person name="Splivallo R."/>
            <person name="Traeger S."/>
            <person name="Wang M."/>
            <person name="Zifcakova L."/>
            <person name="Wipf D."/>
            <person name="Zambonelli A."/>
            <person name="Paolocci F."/>
            <person name="Nowrousian M."/>
            <person name="Ottonello S."/>
            <person name="Baldrian P."/>
            <person name="Spatafora J.W."/>
            <person name="Henrissat B."/>
            <person name="Nagy L.G."/>
            <person name="Aury J.M."/>
            <person name="Wincker P."/>
            <person name="Grigoriev I.V."/>
            <person name="Bonfante P."/>
            <person name="Martin F.M."/>
        </authorList>
    </citation>
    <scope>NUCLEOTIDE SEQUENCE [LARGE SCALE GENOMIC DNA]</scope>
    <source>
        <strain evidence="2 3">ATCC MYA-4762</strain>
    </source>
</reference>
<proteinExistence type="predicted"/>
<organism evidence="2 3">
    <name type="scientific">Terfezia boudieri ATCC MYA-4762</name>
    <dbReference type="NCBI Taxonomy" id="1051890"/>
    <lineage>
        <taxon>Eukaryota</taxon>
        <taxon>Fungi</taxon>
        <taxon>Dikarya</taxon>
        <taxon>Ascomycota</taxon>
        <taxon>Pezizomycotina</taxon>
        <taxon>Pezizomycetes</taxon>
        <taxon>Pezizales</taxon>
        <taxon>Pezizaceae</taxon>
        <taxon>Terfezia</taxon>
    </lineage>
</organism>
<keyword evidence="3" id="KW-1185">Reference proteome</keyword>
<feature type="region of interest" description="Disordered" evidence="1">
    <location>
        <begin position="85"/>
        <end position="106"/>
    </location>
</feature>
<gene>
    <name evidence="2" type="ORF">L211DRAFT_890861</name>
</gene>
<feature type="non-terminal residue" evidence="2">
    <location>
        <position position="1"/>
    </location>
</feature>
<feature type="compositionally biased region" description="Pro residues" evidence="1">
    <location>
        <begin position="95"/>
        <end position="106"/>
    </location>
</feature>
<dbReference type="InParanoid" id="A0A3N4LXZ7"/>
<accession>A0A3N4LXZ7</accession>
<dbReference type="AlphaFoldDB" id="A0A3N4LXZ7"/>
<protein>
    <submittedName>
        <fullName evidence="2">Uncharacterized protein</fullName>
    </submittedName>
</protein>
<evidence type="ECO:0000313" key="3">
    <source>
        <dbReference type="Proteomes" id="UP000267821"/>
    </source>
</evidence>
<dbReference type="Proteomes" id="UP000267821">
    <property type="component" value="Unassembled WGS sequence"/>
</dbReference>